<feature type="non-terminal residue" evidence="2">
    <location>
        <position position="1"/>
    </location>
</feature>
<evidence type="ECO:0000313" key="2">
    <source>
        <dbReference type="EMBL" id="GMS93662.1"/>
    </source>
</evidence>
<name>A0AAV5THD3_9BILA</name>
<evidence type="ECO:0000256" key="1">
    <source>
        <dbReference type="SAM" id="Phobius"/>
    </source>
</evidence>
<dbReference type="EMBL" id="BTSX01000004">
    <property type="protein sequence ID" value="GMS93662.1"/>
    <property type="molecule type" value="Genomic_DNA"/>
</dbReference>
<keyword evidence="1" id="KW-1133">Transmembrane helix</keyword>
<proteinExistence type="predicted"/>
<sequence length="69" mass="7164">GTNSVVITQPTMLTSKVVLVLLLIAFVSLSVVDAQWGRGYPYGGYGGYGGYGNRGYGGYDGYGGYGGWG</sequence>
<keyword evidence="3" id="KW-1185">Reference proteome</keyword>
<evidence type="ECO:0000313" key="3">
    <source>
        <dbReference type="Proteomes" id="UP001432027"/>
    </source>
</evidence>
<protein>
    <submittedName>
        <fullName evidence="2">Uncharacterized protein</fullName>
    </submittedName>
</protein>
<keyword evidence="1" id="KW-0472">Membrane</keyword>
<gene>
    <name evidence="2" type="ORF">PENTCL1PPCAC_15837</name>
</gene>
<dbReference type="AlphaFoldDB" id="A0AAV5THD3"/>
<reference evidence="2" key="1">
    <citation type="submission" date="2023-10" db="EMBL/GenBank/DDBJ databases">
        <title>Genome assembly of Pristionchus species.</title>
        <authorList>
            <person name="Yoshida K."/>
            <person name="Sommer R.J."/>
        </authorList>
    </citation>
    <scope>NUCLEOTIDE SEQUENCE</scope>
    <source>
        <strain evidence="2">RS0144</strain>
    </source>
</reference>
<comment type="caution">
    <text evidence="2">The sequence shown here is derived from an EMBL/GenBank/DDBJ whole genome shotgun (WGS) entry which is preliminary data.</text>
</comment>
<feature type="transmembrane region" description="Helical" evidence="1">
    <location>
        <begin position="12"/>
        <end position="32"/>
    </location>
</feature>
<feature type="non-terminal residue" evidence="2">
    <location>
        <position position="69"/>
    </location>
</feature>
<organism evidence="2 3">
    <name type="scientific">Pristionchus entomophagus</name>
    <dbReference type="NCBI Taxonomy" id="358040"/>
    <lineage>
        <taxon>Eukaryota</taxon>
        <taxon>Metazoa</taxon>
        <taxon>Ecdysozoa</taxon>
        <taxon>Nematoda</taxon>
        <taxon>Chromadorea</taxon>
        <taxon>Rhabditida</taxon>
        <taxon>Rhabditina</taxon>
        <taxon>Diplogasteromorpha</taxon>
        <taxon>Diplogasteroidea</taxon>
        <taxon>Neodiplogasteridae</taxon>
        <taxon>Pristionchus</taxon>
    </lineage>
</organism>
<accession>A0AAV5THD3</accession>
<dbReference type="Proteomes" id="UP001432027">
    <property type="component" value="Unassembled WGS sequence"/>
</dbReference>
<keyword evidence="1" id="KW-0812">Transmembrane</keyword>